<evidence type="ECO:0000313" key="12">
    <source>
        <dbReference type="EMBL" id="SFE47942.1"/>
    </source>
</evidence>
<evidence type="ECO:0000256" key="4">
    <source>
        <dbReference type="ARBA" id="ARBA00022692"/>
    </source>
</evidence>
<evidence type="ECO:0000256" key="6">
    <source>
        <dbReference type="ARBA" id="ARBA00022989"/>
    </source>
</evidence>
<feature type="transmembrane region" description="Helical" evidence="9">
    <location>
        <begin position="85"/>
        <end position="107"/>
    </location>
</feature>
<feature type="transmembrane region" description="Helical" evidence="9">
    <location>
        <begin position="153"/>
        <end position="179"/>
    </location>
</feature>
<keyword evidence="6 9" id="KW-1133">Transmembrane helix</keyword>
<accession>A0A1I2AVL2</accession>
<dbReference type="InterPro" id="IPR002524">
    <property type="entry name" value="Cation_efflux"/>
</dbReference>
<protein>
    <submittedName>
        <fullName evidence="12">Cobalt-zinc-cadmium efflux system protein</fullName>
    </submittedName>
</protein>
<gene>
    <name evidence="12" type="ORF">SAMN02745121_04402</name>
</gene>
<feature type="domain" description="Cation efflux protein transmembrane" evidence="10">
    <location>
        <begin position="19"/>
        <end position="210"/>
    </location>
</feature>
<keyword evidence="3" id="KW-0813">Transport</keyword>
<dbReference type="Gene3D" id="1.20.1510.10">
    <property type="entry name" value="Cation efflux protein transmembrane domain"/>
    <property type="match status" value="1"/>
</dbReference>
<dbReference type="SUPFAM" id="SSF160240">
    <property type="entry name" value="Cation efflux protein cytoplasmic domain-like"/>
    <property type="match status" value="1"/>
</dbReference>
<feature type="transmembrane region" description="Helical" evidence="9">
    <location>
        <begin position="20"/>
        <end position="43"/>
    </location>
</feature>
<evidence type="ECO:0000259" key="10">
    <source>
        <dbReference type="Pfam" id="PF01545"/>
    </source>
</evidence>
<dbReference type="InterPro" id="IPR027469">
    <property type="entry name" value="Cation_efflux_TMD_sf"/>
</dbReference>
<evidence type="ECO:0000256" key="8">
    <source>
        <dbReference type="ARBA" id="ARBA00023136"/>
    </source>
</evidence>
<dbReference type="InterPro" id="IPR027470">
    <property type="entry name" value="Cation_efflux_CTD"/>
</dbReference>
<organism evidence="12 13">
    <name type="scientific">Nannocystis exedens</name>
    <dbReference type="NCBI Taxonomy" id="54"/>
    <lineage>
        <taxon>Bacteria</taxon>
        <taxon>Pseudomonadati</taxon>
        <taxon>Myxococcota</taxon>
        <taxon>Polyangia</taxon>
        <taxon>Nannocystales</taxon>
        <taxon>Nannocystaceae</taxon>
        <taxon>Nannocystis</taxon>
    </lineage>
</organism>
<evidence type="ECO:0000256" key="3">
    <source>
        <dbReference type="ARBA" id="ARBA00022448"/>
    </source>
</evidence>
<dbReference type="Pfam" id="PF01545">
    <property type="entry name" value="Cation_efflux"/>
    <property type="match status" value="1"/>
</dbReference>
<sequence length="325" mass="34169">MGSATHSRAPRERARRALRVALALNVAFLGLETVIAFLSGSLALLSDAAHMVSDVAALALALLASEFALRPAVQGRTYGFARAEALGAFANTLFLAFACALIVHSAIGRLTTGDTHFEPEPVLVVGAAGLVVNLASAWYLARSGGDNLNIRGALIHMLADALGSLGAIVAAVLASTWAIHAADSILSLGIAALVLFSAWGVLRDATRALLDFAPTHLPQERVEAELRGVEGLSEIHELHLWSVGGAPVLTAHLVPEPGVAPGDLLARAEHVLREHLGVVHTTLQIDDPGPCAQRRCPLFDEHLTQLRPHGHHHGHSHGHGHGHAH</sequence>
<reference evidence="13" key="1">
    <citation type="submission" date="2016-10" db="EMBL/GenBank/DDBJ databases">
        <authorList>
            <person name="Varghese N."/>
            <person name="Submissions S."/>
        </authorList>
    </citation>
    <scope>NUCLEOTIDE SEQUENCE [LARGE SCALE GENOMIC DNA]</scope>
    <source>
        <strain evidence="13">ATCC 25963</strain>
    </source>
</reference>
<evidence type="ECO:0000256" key="2">
    <source>
        <dbReference type="ARBA" id="ARBA00008873"/>
    </source>
</evidence>
<dbReference type="AlphaFoldDB" id="A0A1I2AVL2"/>
<feature type="transmembrane region" description="Helical" evidence="9">
    <location>
        <begin position="185"/>
        <end position="202"/>
    </location>
</feature>
<dbReference type="InterPro" id="IPR050681">
    <property type="entry name" value="CDF/SLC30A"/>
</dbReference>
<comment type="similarity">
    <text evidence="2">Belongs to the cation diffusion facilitator (CDF) transporter (TC 2.A.4) family. SLC30A subfamily.</text>
</comment>
<dbReference type="Proteomes" id="UP000199400">
    <property type="component" value="Unassembled WGS sequence"/>
</dbReference>
<dbReference type="Pfam" id="PF16916">
    <property type="entry name" value="ZT_dimer"/>
    <property type="match status" value="1"/>
</dbReference>
<dbReference type="SUPFAM" id="SSF161111">
    <property type="entry name" value="Cation efflux protein transmembrane domain-like"/>
    <property type="match status" value="1"/>
</dbReference>
<comment type="subcellular location">
    <subcellularLocation>
        <location evidence="1">Membrane</location>
        <topology evidence="1">Multi-pass membrane protein</topology>
    </subcellularLocation>
</comment>
<dbReference type="PANTHER" id="PTHR11562:SF17">
    <property type="entry name" value="RE54080P-RELATED"/>
    <property type="match status" value="1"/>
</dbReference>
<dbReference type="InterPro" id="IPR058533">
    <property type="entry name" value="Cation_efflux_TM"/>
</dbReference>
<keyword evidence="5" id="KW-0862">Zinc</keyword>
<proteinExistence type="inferred from homology"/>
<dbReference type="OrthoDB" id="9809646at2"/>
<keyword evidence="7" id="KW-0406">Ion transport</keyword>
<feature type="domain" description="Cation efflux protein cytoplasmic" evidence="11">
    <location>
        <begin position="219"/>
        <end position="286"/>
    </location>
</feature>
<evidence type="ECO:0000256" key="1">
    <source>
        <dbReference type="ARBA" id="ARBA00004141"/>
    </source>
</evidence>
<keyword evidence="4 9" id="KW-0812">Transmembrane</keyword>
<dbReference type="PANTHER" id="PTHR11562">
    <property type="entry name" value="CATION EFFLUX PROTEIN/ ZINC TRANSPORTER"/>
    <property type="match status" value="1"/>
</dbReference>
<dbReference type="STRING" id="54.SAMN02745121_04402"/>
<dbReference type="NCBIfam" id="TIGR01297">
    <property type="entry name" value="CDF"/>
    <property type="match status" value="1"/>
</dbReference>
<evidence type="ECO:0000256" key="7">
    <source>
        <dbReference type="ARBA" id="ARBA00023065"/>
    </source>
</evidence>
<keyword evidence="5" id="KW-0864">Zinc transport</keyword>
<evidence type="ECO:0000259" key="11">
    <source>
        <dbReference type="Pfam" id="PF16916"/>
    </source>
</evidence>
<dbReference type="GO" id="GO:0005385">
    <property type="term" value="F:zinc ion transmembrane transporter activity"/>
    <property type="evidence" value="ECO:0007669"/>
    <property type="project" value="TreeGrafter"/>
</dbReference>
<keyword evidence="8 9" id="KW-0472">Membrane</keyword>
<evidence type="ECO:0000256" key="5">
    <source>
        <dbReference type="ARBA" id="ARBA00022906"/>
    </source>
</evidence>
<evidence type="ECO:0000313" key="13">
    <source>
        <dbReference type="Proteomes" id="UP000199400"/>
    </source>
</evidence>
<dbReference type="InterPro" id="IPR036837">
    <property type="entry name" value="Cation_efflux_CTD_sf"/>
</dbReference>
<dbReference type="EMBL" id="FOMX01000014">
    <property type="protein sequence ID" value="SFE47942.1"/>
    <property type="molecule type" value="Genomic_DNA"/>
</dbReference>
<dbReference type="GO" id="GO:0005886">
    <property type="term" value="C:plasma membrane"/>
    <property type="evidence" value="ECO:0007669"/>
    <property type="project" value="TreeGrafter"/>
</dbReference>
<feature type="transmembrane region" description="Helical" evidence="9">
    <location>
        <begin position="122"/>
        <end position="141"/>
    </location>
</feature>
<evidence type="ECO:0000256" key="9">
    <source>
        <dbReference type="SAM" id="Phobius"/>
    </source>
</evidence>
<name>A0A1I2AVL2_9BACT</name>
<keyword evidence="13" id="KW-1185">Reference proteome</keyword>
<feature type="transmembrane region" description="Helical" evidence="9">
    <location>
        <begin position="55"/>
        <end position="73"/>
    </location>
</feature>